<sequence>MKKLAIFPFIYEYRELIMYSDYIKNYELTSCITLNEADTQCLRKEFGAVSSIRISEEFDGAIEDCDIVLYMYNPDILLGKEEYQNKIARTRQLGKDVLFSRECHEYLYSEEMKENSILDAGNWNINIFLDEKVQYLKSIEIPAIGIMGLGRFCNKFCTELEVCEFFKAKGYKVLHFGSKEWVNLYGGRLIPGFIFERSVSVTTRILKWNQYLFDVCNKEQPDLVIIGMPGGIMPLNNKILNDYGEVPFILANGIKMDIGILCAFFYEQVDEKYFDEYRNYCKYKMNCPVDFINISNTSCRFNLDSQESILEYLHYKNNISNYTVITGKVEGSSEIYNILDENSRKKLLTRIYEQLTSGVSVF</sequence>
<evidence type="ECO:0000313" key="1">
    <source>
        <dbReference type="EMBL" id="TGY91101.1"/>
    </source>
</evidence>
<keyword evidence="2" id="KW-1185">Reference proteome</keyword>
<dbReference type="Proteomes" id="UP000304953">
    <property type="component" value="Unassembled WGS sequence"/>
</dbReference>
<proteinExistence type="predicted"/>
<organism evidence="1 2">
    <name type="scientific">Petralouisia muris</name>
    <dbReference type="NCBI Taxonomy" id="3032872"/>
    <lineage>
        <taxon>Bacteria</taxon>
        <taxon>Bacillati</taxon>
        <taxon>Bacillota</taxon>
        <taxon>Clostridia</taxon>
        <taxon>Lachnospirales</taxon>
        <taxon>Lachnospiraceae</taxon>
        <taxon>Petralouisia</taxon>
    </lineage>
</organism>
<accession>A0AC61RQ12</accession>
<dbReference type="EMBL" id="SRYA01000070">
    <property type="protein sequence ID" value="TGY91101.1"/>
    <property type="molecule type" value="Genomic_DNA"/>
</dbReference>
<reference evidence="1" key="1">
    <citation type="submission" date="2019-04" db="EMBL/GenBank/DDBJ databases">
        <title>Microbes associate with the intestines of laboratory mice.</title>
        <authorList>
            <person name="Navarre W."/>
            <person name="Wong E."/>
            <person name="Huang K."/>
            <person name="Tropini C."/>
            <person name="Ng K."/>
            <person name="Yu B."/>
        </authorList>
    </citation>
    <scope>NUCLEOTIDE SEQUENCE</scope>
    <source>
        <strain evidence="1">NM01_1-7b</strain>
    </source>
</reference>
<gene>
    <name evidence="1" type="ORF">E5329_22715</name>
</gene>
<evidence type="ECO:0000313" key="2">
    <source>
        <dbReference type="Proteomes" id="UP000304953"/>
    </source>
</evidence>
<comment type="caution">
    <text evidence="1">The sequence shown here is derived from an EMBL/GenBank/DDBJ whole genome shotgun (WGS) entry which is preliminary data.</text>
</comment>
<name>A0AC61RQ12_9FIRM</name>
<protein>
    <submittedName>
        <fullName evidence="1">TIGR04066 family peptide maturation system protein</fullName>
    </submittedName>
</protein>